<evidence type="ECO:0000256" key="4">
    <source>
        <dbReference type="ARBA" id="ARBA00022982"/>
    </source>
</evidence>
<evidence type="ECO:0000256" key="9">
    <source>
        <dbReference type="SAM" id="SignalP"/>
    </source>
</evidence>
<dbReference type="InterPro" id="IPR051811">
    <property type="entry name" value="Cytochrome_c550/c551-like"/>
</dbReference>
<organism evidence="11 12">
    <name type="scientific">Halobacillus mangrovi</name>
    <dbReference type="NCBI Taxonomy" id="402384"/>
    <lineage>
        <taxon>Bacteria</taxon>
        <taxon>Bacillati</taxon>
        <taxon>Bacillota</taxon>
        <taxon>Bacilli</taxon>
        <taxon>Bacillales</taxon>
        <taxon>Bacillaceae</taxon>
        <taxon>Halobacillus</taxon>
    </lineage>
</organism>
<feature type="compositionally biased region" description="Acidic residues" evidence="8">
    <location>
        <begin position="26"/>
        <end position="54"/>
    </location>
</feature>
<feature type="region of interest" description="Disordered" evidence="8">
    <location>
        <begin position="24"/>
        <end position="69"/>
    </location>
</feature>
<dbReference type="GO" id="GO:0005506">
    <property type="term" value="F:iron ion binding"/>
    <property type="evidence" value="ECO:0007669"/>
    <property type="project" value="InterPro"/>
</dbReference>
<name>A0A1W5ZTB8_9BACI</name>
<gene>
    <name evidence="11" type="ORF">HM131_06650</name>
</gene>
<evidence type="ECO:0000256" key="7">
    <source>
        <dbReference type="PIRSR" id="PIRSR000025-2"/>
    </source>
</evidence>
<dbReference type="OrthoDB" id="7933886at2"/>
<evidence type="ECO:0000256" key="3">
    <source>
        <dbReference type="ARBA" id="ARBA00022723"/>
    </source>
</evidence>
<evidence type="ECO:0000313" key="11">
    <source>
        <dbReference type="EMBL" id="ARI76529.1"/>
    </source>
</evidence>
<dbReference type="STRING" id="402384.HM131_06650"/>
<keyword evidence="3 7" id="KW-0479">Metal-binding</keyword>
<dbReference type="Pfam" id="PF13442">
    <property type="entry name" value="Cytochrome_CBB3"/>
    <property type="match status" value="1"/>
</dbReference>
<keyword evidence="4" id="KW-0249">Electron transport</keyword>
<evidence type="ECO:0000259" key="10">
    <source>
        <dbReference type="PROSITE" id="PS51007"/>
    </source>
</evidence>
<dbReference type="PIRSF" id="PIRSF000025">
    <property type="entry name" value="Cytc_Bsub_c550"/>
    <property type="match status" value="1"/>
</dbReference>
<dbReference type="GO" id="GO:0009055">
    <property type="term" value="F:electron transfer activity"/>
    <property type="evidence" value="ECO:0007669"/>
    <property type="project" value="InterPro"/>
</dbReference>
<dbReference type="GO" id="GO:0020037">
    <property type="term" value="F:heme binding"/>
    <property type="evidence" value="ECO:0007669"/>
    <property type="project" value="InterPro"/>
</dbReference>
<dbReference type="Gene3D" id="1.10.760.10">
    <property type="entry name" value="Cytochrome c-like domain"/>
    <property type="match status" value="1"/>
</dbReference>
<dbReference type="AlphaFoldDB" id="A0A1W5ZTB8"/>
<evidence type="ECO:0000256" key="8">
    <source>
        <dbReference type="SAM" id="MobiDB-lite"/>
    </source>
</evidence>
<evidence type="ECO:0000256" key="5">
    <source>
        <dbReference type="ARBA" id="ARBA00023004"/>
    </source>
</evidence>
<proteinExistence type="predicted"/>
<keyword evidence="12" id="KW-1185">Reference proteome</keyword>
<dbReference type="InterPro" id="IPR054782">
    <property type="entry name" value="Cytochro_C551"/>
</dbReference>
<dbReference type="NCBIfam" id="NF045774">
    <property type="entry name" value="cytochro_C551"/>
    <property type="match status" value="1"/>
</dbReference>
<feature type="binding site" description="axial binding residue" evidence="7">
    <location>
        <position position="115"/>
    </location>
    <ligand>
        <name>heme c</name>
        <dbReference type="ChEBI" id="CHEBI:61717"/>
    </ligand>
    <ligandPart>
        <name>Fe</name>
        <dbReference type="ChEBI" id="CHEBI:18248"/>
    </ligandPart>
</feature>
<feature type="binding site" description="covalent" evidence="6">
    <location>
        <position position="79"/>
    </location>
    <ligand>
        <name>heme c</name>
        <dbReference type="ChEBI" id="CHEBI:61717"/>
    </ligand>
</feature>
<evidence type="ECO:0000256" key="6">
    <source>
        <dbReference type="PIRSR" id="PIRSR000025-1"/>
    </source>
</evidence>
<dbReference type="RefSeq" id="WP_085029008.1">
    <property type="nucleotide sequence ID" value="NZ_CP020772.1"/>
</dbReference>
<accession>A0A1W5ZTB8</accession>
<dbReference type="KEGG" id="hmn:HM131_06650"/>
<sequence length="137" mass="13852">MKKLLSALFLGLILVLAACGGGGDEGTTDDNANEQTEEGTNEDTGEGNEGDGGESGETGESNVDAEAAEQAFQQNCASCHGGDLGGGMGPSLQQVGSKYSAEDIVGIIKNGKGSMPAQEQVSDEDAQLIAGWLATKK</sequence>
<keyword evidence="9" id="KW-0732">Signal</keyword>
<evidence type="ECO:0000256" key="2">
    <source>
        <dbReference type="ARBA" id="ARBA00022617"/>
    </source>
</evidence>
<evidence type="ECO:0000256" key="1">
    <source>
        <dbReference type="ARBA" id="ARBA00022448"/>
    </source>
</evidence>
<feature type="binding site" description="covalent" evidence="6">
    <location>
        <position position="76"/>
    </location>
    <ligand>
        <name>heme c</name>
        <dbReference type="ChEBI" id="CHEBI:61717"/>
    </ligand>
</feature>
<dbReference type="SUPFAM" id="SSF46626">
    <property type="entry name" value="Cytochrome c"/>
    <property type="match status" value="1"/>
</dbReference>
<dbReference type="InterPro" id="IPR012218">
    <property type="entry name" value="Cyt_c_BACSU-c550-type"/>
</dbReference>
<dbReference type="PROSITE" id="PS51257">
    <property type="entry name" value="PROKAR_LIPOPROTEIN"/>
    <property type="match status" value="1"/>
</dbReference>
<dbReference type="Proteomes" id="UP000192527">
    <property type="component" value="Chromosome"/>
</dbReference>
<keyword evidence="1" id="KW-0813">Transport</keyword>
<keyword evidence="5 7" id="KW-0408">Iron</keyword>
<feature type="domain" description="Cytochrome c" evidence="10">
    <location>
        <begin position="63"/>
        <end position="137"/>
    </location>
</feature>
<dbReference type="PROSITE" id="PS51007">
    <property type="entry name" value="CYTC"/>
    <property type="match status" value="1"/>
</dbReference>
<feature type="chain" id="PRO_5038490293" description="Cytochrome c domain-containing protein" evidence="9">
    <location>
        <begin position="21"/>
        <end position="137"/>
    </location>
</feature>
<protein>
    <recommendedName>
        <fullName evidence="10">Cytochrome c domain-containing protein</fullName>
    </recommendedName>
</protein>
<keyword evidence="2 6" id="KW-0349">Heme</keyword>
<dbReference type="PANTHER" id="PTHR37823">
    <property type="entry name" value="CYTOCHROME C-553-LIKE"/>
    <property type="match status" value="1"/>
</dbReference>
<feature type="signal peptide" evidence="9">
    <location>
        <begin position="1"/>
        <end position="20"/>
    </location>
</feature>
<dbReference type="InterPro" id="IPR009056">
    <property type="entry name" value="Cyt_c-like_dom"/>
</dbReference>
<evidence type="ECO:0000313" key="12">
    <source>
        <dbReference type="Proteomes" id="UP000192527"/>
    </source>
</evidence>
<feature type="binding site" description="axial binding residue" evidence="7">
    <location>
        <position position="80"/>
    </location>
    <ligand>
        <name>heme c</name>
        <dbReference type="ChEBI" id="CHEBI:61717"/>
    </ligand>
    <ligandPart>
        <name>Fe</name>
        <dbReference type="ChEBI" id="CHEBI:18248"/>
    </ligandPart>
</feature>
<dbReference type="EMBL" id="CP020772">
    <property type="protein sequence ID" value="ARI76529.1"/>
    <property type="molecule type" value="Genomic_DNA"/>
</dbReference>
<reference evidence="11 12" key="1">
    <citation type="submission" date="2017-04" db="EMBL/GenBank/DDBJ databases">
        <title>The whole genome sequencing and assembly of Halobacillus mangrovi strain.</title>
        <authorList>
            <person name="Lee S.-J."/>
            <person name="Park M.-K."/>
            <person name="Kim J.-Y."/>
            <person name="Lee Y.-J."/>
            <person name="Yi H."/>
            <person name="Bahn Y.-S."/>
            <person name="Kim J.F."/>
            <person name="Lee D.-W."/>
        </authorList>
    </citation>
    <scope>NUCLEOTIDE SEQUENCE [LARGE SCALE GENOMIC DNA]</scope>
    <source>
        <strain evidence="11 12">KTB 131</strain>
    </source>
</reference>
<comment type="PTM">
    <text evidence="6">Binds 1 heme c group covalently per subunit.</text>
</comment>
<dbReference type="PANTHER" id="PTHR37823:SF4">
    <property type="entry name" value="MENAQUINOL-CYTOCHROME C REDUCTASE CYTOCHROME B_C SUBUNIT"/>
    <property type="match status" value="1"/>
</dbReference>
<dbReference type="GO" id="GO:0016020">
    <property type="term" value="C:membrane"/>
    <property type="evidence" value="ECO:0007669"/>
    <property type="project" value="InterPro"/>
</dbReference>
<dbReference type="InterPro" id="IPR036909">
    <property type="entry name" value="Cyt_c-like_dom_sf"/>
</dbReference>